<evidence type="ECO:0000313" key="4">
    <source>
        <dbReference type="Proteomes" id="UP000683575"/>
    </source>
</evidence>
<sequence>MAQDPSLPDPALVVLVGASGAGKSTWAQARFRSAEIVSSDDLRGVVGSGRHDLDASGDAFALLDLIVAGRVRRGLTTVVDTLGLDVVRRREWLDLARAHGLPAVAVGFETPPALCRSRNAARDRPVPARVLTEQLRAFRGLALDAEGWDRVATVTTDEPAAAPVPQGPQTRSPRPRSGLDVVLQVSRFPWGEDPAAWLTGVARAADEAGFAGLALMDHLIQVPQVGTAWEPIPEPWVTLGLLAGLDTGLRLGTLVSPVTFRPPGITAKTVATLDVISGGRAFCGVGAGWWEREHLAFGLPFPPPAERLDLLETAIETMRALWATGTRPYDGQRVVLPETTCYPRPVHDVPVLVGGAGERRTLRIAARLADGCNVPVDVVEEKAAVLRRHCEEAGRDPAEVAVTVLDLPVVGRDRDDVWERVERLRGRTAAATYARRHHAGTPPQHRDRYRVLEERGVHTVFAALPDLGRPEDLLDVAAMLP</sequence>
<dbReference type="Proteomes" id="UP000683575">
    <property type="component" value="Chromosome"/>
</dbReference>
<dbReference type="PANTHER" id="PTHR42847">
    <property type="entry name" value="ALKANESULFONATE MONOOXYGENASE"/>
    <property type="match status" value="1"/>
</dbReference>
<feature type="region of interest" description="Disordered" evidence="1">
    <location>
        <begin position="157"/>
        <end position="176"/>
    </location>
</feature>
<evidence type="ECO:0000256" key="1">
    <source>
        <dbReference type="SAM" id="MobiDB-lite"/>
    </source>
</evidence>
<dbReference type="EMBL" id="CP077062">
    <property type="protein sequence ID" value="QWZ09648.1"/>
    <property type="molecule type" value="Genomic_DNA"/>
</dbReference>
<dbReference type="RefSeq" id="WP_216941494.1">
    <property type="nucleotide sequence ID" value="NZ_CP077062.1"/>
</dbReference>
<reference evidence="3" key="1">
    <citation type="submission" date="2021-06" db="EMBL/GenBank/DDBJ databases">
        <title>Complete genome sequence of Nocardioides sp. G188.</title>
        <authorList>
            <person name="Im W.-T."/>
        </authorList>
    </citation>
    <scope>NUCLEOTIDE SEQUENCE</scope>
    <source>
        <strain evidence="3">G188</strain>
    </source>
</reference>
<accession>A0A975T2G1</accession>
<name>A0A975T2G1_9ACTN</name>
<dbReference type="KEGG" id="nps:KRR39_07880"/>
<dbReference type="GO" id="GO:0046306">
    <property type="term" value="P:alkanesulfonate catabolic process"/>
    <property type="evidence" value="ECO:0007669"/>
    <property type="project" value="TreeGrafter"/>
</dbReference>
<organism evidence="3 4">
    <name type="scientific">Nocardioides panacis</name>
    <dbReference type="NCBI Taxonomy" id="2849501"/>
    <lineage>
        <taxon>Bacteria</taxon>
        <taxon>Bacillati</taxon>
        <taxon>Actinomycetota</taxon>
        <taxon>Actinomycetes</taxon>
        <taxon>Propionibacteriales</taxon>
        <taxon>Nocardioidaceae</taxon>
        <taxon>Nocardioides</taxon>
    </lineage>
</organism>
<dbReference type="PANTHER" id="PTHR42847:SF4">
    <property type="entry name" value="ALKANESULFONATE MONOOXYGENASE-RELATED"/>
    <property type="match status" value="1"/>
</dbReference>
<feature type="domain" description="Luciferase-like" evidence="2">
    <location>
        <begin position="197"/>
        <end position="438"/>
    </location>
</feature>
<evidence type="ECO:0000259" key="2">
    <source>
        <dbReference type="Pfam" id="PF00296"/>
    </source>
</evidence>
<keyword evidence="4" id="KW-1185">Reference proteome</keyword>
<protein>
    <submittedName>
        <fullName evidence="3">LLM class flavin-dependent oxidoreductase</fullName>
    </submittedName>
</protein>
<dbReference type="InterPro" id="IPR011251">
    <property type="entry name" value="Luciferase-like_dom"/>
</dbReference>
<proteinExistence type="predicted"/>
<gene>
    <name evidence="3" type="ORF">KRR39_07880</name>
</gene>
<dbReference type="GO" id="GO:0008726">
    <property type="term" value="F:alkanesulfonate monooxygenase activity"/>
    <property type="evidence" value="ECO:0007669"/>
    <property type="project" value="TreeGrafter"/>
</dbReference>
<dbReference type="Pfam" id="PF13671">
    <property type="entry name" value="AAA_33"/>
    <property type="match status" value="1"/>
</dbReference>
<dbReference type="AlphaFoldDB" id="A0A975T2G1"/>
<dbReference type="Pfam" id="PF00296">
    <property type="entry name" value="Bac_luciferase"/>
    <property type="match status" value="1"/>
</dbReference>
<dbReference type="InterPro" id="IPR050172">
    <property type="entry name" value="SsuD_RutA_monooxygenase"/>
</dbReference>
<evidence type="ECO:0000313" key="3">
    <source>
        <dbReference type="EMBL" id="QWZ09648.1"/>
    </source>
</evidence>